<keyword evidence="1 5" id="KW-0812">Transmembrane</keyword>
<dbReference type="SUPFAM" id="SSF103473">
    <property type="entry name" value="MFS general substrate transporter"/>
    <property type="match status" value="2"/>
</dbReference>
<feature type="compositionally biased region" description="Polar residues" evidence="4">
    <location>
        <begin position="304"/>
        <end position="326"/>
    </location>
</feature>
<dbReference type="PANTHER" id="PTHR23121">
    <property type="entry name" value="SODIUM-DEPENDENT GLUCOSE TRANSPORTER 1"/>
    <property type="match status" value="1"/>
</dbReference>
<evidence type="ECO:0000313" key="6">
    <source>
        <dbReference type="Proteomes" id="UP000694865"/>
    </source>
</evidence>
<feature type="transmembrane region" description="Helical" evidence="5">
    <location>
        <begin position="86"/>
        <end position="106"/>
    </location>
</feature>
<feature type="compositionally biased region" description="Low complexity" evidence="4">
    <location>
        <begin position="267"/>
        <end position="282"/>
    </location>
</feature>
<dbReference type="PANTHER" id="PTHR23121:SF9">
    <property type="entry name" value="SODIUM-DEPENDENT GLUCOSE TRANSPORTER 1"/>
    <property type="match status" value="1"/>
</dbReference>
<keyword evidence="2 5" id="KW-1133">Transmembrane helix</keyword>
<feature type="region of interest" description="Disordered" evidence="4">
    <location>
        <begin position="255"/>
        <end position="328"/>
    </location>
</feature>
<feature type="transmembrane region" description="Helical" evidence="5">
    <location>
        <begin position="464"/>
        <end position="483"/>
    </location>
</feature>
<sequence length="669" mass="72958">MDRNSFDFEDEDVLYEQPDGKEDRTGLLNNQTKKTQFTDGKTPHRCIKTGLLCAGFLGLGLCTSILGPTLLDLATNVEKDFSDVSYAITVRNTGMLVGSLVAGFAFDRFDQHLLMGSSLALMAILAVLVPWCGKYWKLLLTISVWGMSMGFHSTGGNIVCISLWGKRTGPFVQALHFSFGLGAFVSPLIAEPYLSYNQTNNNTEILSVERHSVNNVINNSTDVNKNETMSNFTSIVGSGDGDVLFNTSTIVSIDHTDNKDGHQDGNSDTVSTSSTQSITPTSKDTSSPDNKDGPENGINDHDNSSNQSTTVSIEHTGSSDNKNVSGDSMLANIPSTDSSIVNATDSSSGSVISFYTTFLNHASSIQKAYMVIAVCCLIVSLPFFWFFCSGPRFLIAGQRAAVSAGVGRESSDEKLLFRFIFLTGLFLFFFFYKGLEEGYGGYIYAFAKKTDVNFTSQNASYINAAFWGAFALGRLLAICFALCMRPMFMLAPDLLGVLLSGILLVVLGDSNAGVLWFAIILLGFSMASIFPTTIAFADRYILLTGKAMASFVVATCLGSIAIPWLLGLLFHQKEGVDVLMKVMVTLSIILPVMYIGMQIMASREGERTNSRIPDDSAEQLLSAIEEEVIELEKMASKNNNPKKGRVKRVSNKYKLSQTIRELKKDVKND</sequence>
<gene>
    <name evidence="7" type="primary">LOC100375503</name>
</gene>
<reference evidence="7" key="1">
    <citation type="submission" date="2025-08" db="UniProtKB">
        <authorList>
            <consortium name="RefSeq"/>
        </authorList>
    </citation>
    <scope>IDENTIFICATION</scope>
    <source>
        <tissue evidence="7">Testes</tissue>
    </source>
</reference>
<evidence type="ECO:0000256" key="2">
    <source>
        <dbReference type="ARBA" id="ARBA00022989"/>
    </source>
</evidence>
<evidence type="ECO:0000256" key="1">
    <source>
        <dbReference type="ARBA" id="ARBA00022692"/>
    </source>
</evidence>
<dbReference type="InterPro" id="IPR036259">
    <property type="entry name" value="MFS_trans_sf"/>
</dbReference>
<feature type="transmembrane region" description="Helical" evidence="5">
    <location>
        <begin position="368"/>
        <end position="394"/>
    </location>
</feature>
<evidence type="ECO:0000256" key="5">
    <source>
        <dbReference type="SAM" id="Phobius"/>
    </source>
</evidence>
<feature type="transmembrane region" description="Helical" evidence="5">
    <location>
        <begin position="490"/>
        <end position="508"/>
    </location>
</feature>
<dbReference type="RefSeq" id="XP_002730956.1">
    <property type="nucleotide sequence ID" value="XM_002730910.2"/>
</dbReference>
<feature type="transmembrane region" description="Helical" evidence="5">
    <location>
        <begin position="142"/>
        <end position="164"/>
    </location>
</feature>
<keyword evidence="3 5" id="KW-0472">Membrane</keyword>
<protein>
    <submittedName>
        <fullName evidence="7">Sodium-dependent glucose transporter 1-like</fullName>
    </submittedName>
</protein>
<feature type="compositionally biased region" description="Basic and acidic residues" evidence="4">
    <location>
        <begin position="289"/>
        <end position="303"/>
    </location>
</feature>
<dbReference type="Proteomes" id="UP000694865">
    <property type="component" value="Unplaced"/>
</dbReference>
<feature type="transmembrane region" description="Helical" evidence="5">
    <location>
        <begin position="549"/>
        <end position="570"/>
    </location>
</feature>
<accession>A0ABM0GJ35</accession>
<feature type="transmembrane region" description="Helical" evidence="5">
    <location>
        <begin position="514"/>
        <end position="537"/>
    </location>
</feature>
<feature type="transmembrane region" description="Helical" evidence="5">
    <location>
        <begin position="582"/>
        <end position="601"/>
    </location>
</feature>
<dbReference type="Gene3D" id="1.20.1250.20">
    <property type="entry name" value="MFS general substrate transporter like domains"/>
    <property type="match status" value="2"/>
</dbReference>
<keyword evidence="6" id="KW-1185">Reference proteome</keyword>
<dbReference type="GeneID" id="100375503"/>
<feature type="transmembrane region" description="Helical" evidence="5">
    <location>
        <begin position="51"/>
        <end position="71"/>
    </location>
</feature>
<evidence type="ECO:0000313" key="7">
    <source>
        <dbReference type="RefSeq" id="XP_002730956.1"/>
    </source>
</evidence>
<feature type="transmembrane region" description="Helical" evidence="5">
    <location>
        <begin position="415"/>
        <end position="432"/>
    </location>
</feature>
<proteinExistence type="predicted"/>
<feature type="compositionally biased region" description="Basic and acidic residues" evidence="4">
    <location>
        <begin position="255"/>
        <end position="265"/>
    </location>
</feature>
<evidence type="ECO:0000256" key="4">
    <source>
        <dbReference type="SAM" id="MobiDB-lite"/>
    </source>
</evidence>
<name>A0ABM0GJ35_SACKO</name>
<evidence type="ECO:0000256" key="3">
    <source>
        <dbReference type="ARBA" id="ARBA00023136"/>
    </source>
</evidence>
<organism evidence="6 7">
    <name type="scientific">Saccoglossus kowalevskii</name>
    <name type="common">Acorn worm</name>
    <dbReference type="NCBI Taxonomy" id="10224"/>
    <lineage>
        <taxon>Eukaryota</taxon>
        <taxon>Metazoa</taxon>
        <taxon>Hemichordata</taxon>
        <taxon>Enteropneusta</taxon>
        <taxon>Harrimaniidae</taxon>
        <taxon>Saccoglossus</taxon>
    </lineage>
</organism>
<feature type="transmembrane region" description="Helical" evidence="5">
    <location>
        <begin position="113"/>
        <end position="136"/>
    </location>
</feature>